<protein>
    <submittedName>
        <fullName evidence="1">Uncharacterized protein</fullName>
    </submittedName>
</protein>
<name>A0A8J2SHA0_9STRA</name>
<comment type="caution">
    <text evidence="1">The sequence shown here is derived from an EMBL/GenBank/DDBJ whole genome shotgun (WGS) entry which is preliminary data.</text>
</comment>
<proteinExistence type="predicted"/>
<evidence type="ECO:0000313" key="1">
    <source>
        <dbReference type="EMBL" id="CAH0370881.1"/>
    </source>
</evidence>
<accession>A0A8J2SHA0</accession>
<dbReference type="Proteomes" id="UP000789595">
    <property type="component" value="Unassembled WGS sequence"/>
</dbReference>
<gene>
    <name evidence="1" type="ORF">PECAL_3P07940</name>
</gene>
<evidence type="ECO:0000313" key="2">
    <source>
        <dbReference type="Proteomes" id="UP000789595"/>
    </source>
</evidence>
<organism evidence="1 2">
    <name type="scientific">Pelagomonas calceolata</name>
    <dbReference type="NCBI Taxonomy" id="35677"/>
    <lineage>
        <taxon>Eukaryota</taxon>
        <taxon>Sar</taxon>
        <taxon>Stramenopiles</taxon>
        <taxon>Ochrophyta</taxon>
        <taxon>Pelagophyceae</taxon>
        <taxon>Pelagomonadales</taxon>
        <taxon>Pelagomonadaceae</taxon>
        <taxon>Pelagomonas</taxon>
    </lineage>
</organism>
<reference evidence="1" key="1">
    <citation type="submission" date="2021-11" db="EMBL/GenBank/DDBJ databases">
        <authorList>
            <consortium name="Genoscope - CEA"/>
            <person name="William W."/>
        </authorList>
    </citation>
    <scope>NUCLEOTIDE SEQUENCE</scope>
</reference>
<dbReference type="AlphaFoldDB" id="A0A8J2SHA0"/>
<dbReference type="EMBL" id="CAKKNE010000003">
    <property type="protein sequence ID" value="CAH0370881.1"/>
    <property type="molecule type" value="Genomic_DNA"/>
</dbReference>
<sequence>VWKQTNYNNSPPLSLELRQDVVELPPQSPGRRAHLGGLLLAARERLRLRLLGVVAPLLALGGGRVARGADLREGVALSPLLSFLRRGFTLRLGLGAGALLGLREVALRADVAVALAELLVAADELGVFVELALLLPAAGVVRLARQVVEVELAAARAHRHGALRRRHGVTARVASCRSLRERCGEALCRSPRAALR</sequence>
<keyword evidence="2" id="KW-1185">Reference proteome</keyword>
<feature type="non-terminal residue" evidence="1">
    <location>
        <position position="1"/>
    </location>
</feature>